<name>A0A8X6VSD8_TRICX</name>
<comment type="caution">
    <text evidence="2">The sequence shown here is derived from an EMBL/GenBank/DDBJ whole genome shotgun (WGS) entry which is preliminary data.</text>
</comment>
<dbReference type="EMBL" id="BMAU01021357">
    <property type="protein sequence ID" value="GFY20978.1"/>
    <property type="molecule type" value="Genomic_DNA"/>
</dbReference>
<keyword evidence="3" id="KW-1185">Reference proteome</keyword>
<accession>A0A8X6VSD8</accession>
<proteinExistence type="predicted"/>
<dbReference type="AlphaFoldDB" id="A0A8X6VSD8"/>
<reference evidence="2" key="1">
    <citation type="submission" date="2020-08" db="EMBL/GenBank/DDBJ databases">
        <title>Multicomponent nature underlies the extraordinary mechanical properties of spider dragline silk.</title>
        <authorList>
            <person name="Kono N."/>
            <person name="Nakamura H."/>
            <person name="Mori M."/>
            <person name="Yoshida Y."/>
            <person name="Ohtoshi R."/>
            <person name="Malay A.D."/>
            <person name="Moran D.A.P."/>
            <person name="Tomita M."/>
            <person name="Numata K."/>
            <person name="Arakawa K."/>
        </authorList>
    </citation>
    <scope>NUCLEOTIDE SEQUENCE</scope>
</reference>
<evidence type="ECO:0000313" key="3">
    <source>
        <dbReference type="Proteomes" id="UP000887159"/>
    </source>
</evidence>
<feature type="compositionally biased region" description="Polar residues" evidence="1">
    <location>
        <begin position="32"/>
        <end position="44"/>
    </location>
</feature>
<dbReference type="Proteomes" id="UP000887159">
    <property type="component" value="Unassembled WGS sequence"/>
</dbReference>
<gene>
    <name evidence="2" type="ORF">TNCV_3990221</name>
</gene>
<organism evidence="2 3">
    <name type="scientific">Trichonephila clavipes</name>
    <name type="common">Golden silk orbweaver</name>
    <name type="synonym">Nephila clavipes</name>
    <dbReference type="NCBI Taxonomy" id="2585209"/>
    <lineage>
        <taxon>Eukaryota</taxon>
        <taxon>Metazoa</taxon>
        <taxon>Ecdysozoa</taxon>
        <taxon>Arthropoda</taxon>
        <taxon>Chelicerata</taxon>
        <taxon>Arachnida</taxon>
        <taxon>Araneae</taxon>
        <taxon>Araneomorphae</taxon>
        <taxon>Entelegynae</taxon>
        <taxon>Araneoidea</taxon>
        <taxon>Nephilidae</taxon>
        <taxon>Trichonephila</taxon>
    </lineage>
</organism>
<evidence type="ECO:0000256" key="1">
    <source>
        <dbReference type="SAM" id="MobiDB-lite"/>
    </source>
</evidence>
<sequence length="74" mass="8067">MTRFIPKSRREAEHGGTLIFRHSLTELDLSATDDTTVGSTTDASKSPPHRGSDEFNNASQGWALRRSRSIGGPP</sequence>
<protein>
    <submittedName>
        <fullName evidence="2">Uncharacterized protein</fullName>
    </submittedName>
</protein>
<evidence type="ECO:0000313" key="2">
    <source>
        <dbReference type="EMBL" id="GFY20978.1"/>
    </source>
</evidence>
<feature type="region of interest" description="Disordered" evidence="1">
    <location>
        <begin position="29"/>
        <end position="74"/>
    </location>
</feature>